<dbReference type="GO" id="GO:0020037">
    <property type="term" value="F:heme binding"/>
    <property type="evidence" value="ECO:0007669"/>
    <property type="project" value="InterPro"/>
</dbReference>
<feature type="chain" id="PRO_5002736312" evidence="6">
    <location>
        <begin position="22"/>
        <end position="429"/>
    </location>
</feature>
<feature type="binding site" description="axial binding residue" evidence="5">
    <location>
        <position position="334"/>
    </location>
    <ligand>
        <name>heme c</name>
        <dbReference type="ChEBI" id="CHEBI:61717"/>
        <label>3</label>
    </ligand>
    <ligandPart>
        <name>Fe</name>
        <dbReference type="ChEBI" id="CHEBI:18248"/>
    </ligandPart>
</feature>
<evidence type="ECO:0000256" key="6">
    <source>
        <dbReference type="SAM" id="SignalP"/>
    </source>
</evidence>
<dbReference type="PANTHER" id="PTHR35008:SF4">
    <property type="entry name" value="BLL4482 PROTEIN"/>
    <property type="match status" value="1"/>
</dbReference>
<keyword evidence="9" id="KW-1185">Reference proteome</keyword>
<dbReference type="PROSITE" id="PS51257">
    <property type="entry name" value="PROKAR_LIPOPROTEIN"/>
    <property type="match status" value="1"/>
</dbReference>
<name>A9I0P1_BORPD</name>
<evidence type="ECO:0000256" key="1">
    <source>
        <dbReference type="ARBA" id="ARBA00022617"/>
    </source>
</evidence>
<feature type="binding site" description="covalent" evidence="4">
    <location>
        <position position="333"/>
    </location>
    <ligand>
        <name>heme c</name>
        <dbReference type="ChEBI" id="CHEBI:61717"/>
        <label>3</label>
    </ligand>
</feature>
<dbReference type="InterPro" id="IPR051459">
    <property type="entry name" value="Cytochrome_c-type_DH"/>
</dbReference>
<dbReference type="PIRSF" id="PIRSF000018">
    <property type="entry name" value="Mb_ADH_cyt_c"/>
    <property type="match status" value="1"/>
</dbReference>
<keyword evidence="3 5" id="KW-0408">Iron</keyword>
<feature type="domain" description="Cytochrome c" evidence="7">
    <location>
        <begin position="317"/>
        <end position="407"/>
    </location>
</feature>
<dbReference type="GO" id="GO:0016614">
    <property type="term" value="F:oxidoreductase activity, acting on CH-OH group of donors"/>
    <property type="evidence" value="ECO:0007669"/>
    <property type="project" value="InterPro"/>
</dbReference>
<evidence type="ECO:0000313" key="9">
    <source>
        <dbReference type="Proteomes" id="UP000001225"/>
    </source>
</evidence>
<dbReference type="Proteomes" id="UP000001225">
    <property type="component" value="Chromosome"/>
</dbReference>
<evidence type="ECO:0000256" key="5">
    <source>
        <dbReference type="PIRSR" id="PIRSR000018-51"/>
    </source>
</evidence>
<evidence type="ECO:0000259" key="7">
    <source>
        <dbReference type="PROSITE" id="PS51007"/>
    </source>
</evidence>
<keyword evidence="6" id="KW-0732">Signal</keyword>
<feature type="binding site" description="axial binding residue" evidence="5">
    <location>
        <position position="209"/>
    </location>
    <ligand>
        <name>heme c</name>
        <dbReference type="ChEBI" id="CHEBI:61717"/>
        <label>2</label>
    </ligand>
    <ligandPart>
        <name>Fe</name>
        <dbReference type="ChEBI" id="CHEBI:18248"/>
    </ligandPart>
</feature>
<reference evidence="8 9" key="1">
    <citation type="journal article" date="2008" name="BMC Genomics">
        <title>The missing link: Bordetella petrii is endowed with both the metabolic versatility of environmental bacteria and virulence traits of pathogenic Bordetellae.</title>
        <authorList>
            <person name="Gross R."/>
            <person name="Guzman C.A."/>
            <person name="Sebaihia M."/>
            <person name="Martins Dos Santos V.A."/>
            <person name="Pieper D.H."/>
            <person name="Koebnik R."/>
            <person name="Lechner M."/>
            <person name="Bartels D."/>
            <person name="Buhrmester J."/>
            <person name="Choudhuri J.V."/>
            <person name="Ebensen T."/>
            <person name="Gaigalat L."/>
            <person name="Herrmann S."/>
            <person name="Khachane A.N."/>
            <person name="Larisch C."/>
            <person name="Link S."/>
            <person name="Linke B."/>
            <person name="Meyer F."/>
            <person name="Mormann S."/>
            <person name="Nakunst D."/>
            <person name="Rueckert C."/>
            <person name="Schneiker-Bekel S."/>
            <person name="Schulze K."/>
            <person name="Vorhoelter F.J."/>
            <person name="Yevsa T."/>
            <person name="Engle J.T."/>
            <person name="Goldman W.E."/>
            <person name="Puehler A."/>
            <person name="Goebel U.B."/>
            <person name="Goesmann A."/>
            <person name="Bloecker H."/>
            <person name="Kaiser O."/>
            <person name="Martinez-Arias R."/>
        </authorList>
    </citation>
    <scope>NUCLEOTIDE SEQUENCE [LARGE SCALE GENOMIC DNA]</scope>
    <source>
        <strain evidence="9">ATCC BAA-461 / DSM 12804 / CCUG 43448 / CIP 107267 / Se-1111R</strain>
    </source>
</reference>
<keyword evidence="2 5" id="KW-0479">Metal-binding</keyword>
<dbReference type="Pfam" id="PF00034">
    <property type="entry name" value="Cytochrom_C"/>
    <property type="match status" value="3"/>
</dbReference>
<dbReference type="GO" id="GO:0016020">
    <property type="term" value="C:membrane"/>
    <property type="evidence" value="ECO:0007669"/>
    <property type="project" value="InterPro"/>
</dbReference>
<evidence type="ECO:0000256" key="2">
    <source>
        <dbReference type="ARBA" id="ARBA00022723"/>
    </source>
</evidence>
<gene>
    <name evidence="8" type="ordered locus">Bpet0445</name>
</gene>
<feature type="binding site" description="covalent" evidence="4">
    <location>
        <position position="62"/>
    </location>
    <ligand>
        <name>heme c</name>
        <dbReference type="ChEBI" id="CHEBI:61717"/>
        <label>1</label>
    </ligand>
</feature>
<dbReference type="eggNOG" id="COG2010">
    <property type="taxonomic scope" value="Bacteria"/>
</dbReference>
<dbReference type="GO" id="GO:0005506">
    <property type="term" value="F:iron ion binding"/>
    <property type="evidence" value="ECO:0007669"/>
    <property type="project" value="InterPro"/>
</dbReference>
<sequence>MKRIIAYSLLAVLLACAAALAALYWMGTRDDAVPAATTAPADAAGMVEQGRYLARLGNCMACHTAQGGKAYAGGTPIPTPFGTLYGPNITPDPQTGIGGWSADDFWQALHNGKSKDGSLLYPAFPYTEYTRISRADADALFAYLRTIEPVEQPSRSHELAFPYDQRGLLAFWRALYFRPGVHQPEAGESEPWNRGRYLVEGLGHCAACHAPRNRLGATRAADGLAGGLIAGLDWYAPPLGNDPATGLGRWSAQDIATLLQTGMARHSTASGPMAEVVLGSSQYLSDADALAMGTYLKSLPATPAAGSEQPPAQPSAALMDLGGKLYQQHCSQCHQEQGQGSGTAWPALAGNPTVTAPSAVNAIRMVLDGGYAPATAANPRPHGMPPFAPVLADNDVAALVSYIRSSWGNQAGRVTPFEVKRVRDASTLN</sequence>
<comment type="cofactor">
    <cofactor evidence="4">
        <name>heme c</name>
        <dbReference type="ChEBI" id="CHEBI:61717"/>
    </cofactor>
    <text evidence="4">Binds 3 heme c groups covalently per subunit.</text>
</comment>
<feature type="domain" description="Cytochrome c" evidence="7">
    <location>
        <begin position="45"/>
        <end position="148"/>
    </location>
</feature>
<feature type="domain" description="Cytochrome c" evidence="7">
    <location>
        <begin position="190"/>
        <end position="300"/>
    </location>
</feature>
<dbReference type="PROSITE" id="PS51007">
    <property type="entry name" value="CYTC"/>
    <property type="match status" value="3"/>
</dbReference>
<evidence type="ECO:0000256" key="3">
    <source>
        <dbReference type="ARBA" id="ARBA00023004"/>
    </source>
</evidence>
<feature type="binding site" description="covalent" evidence="4">
    <location>
        <position position="208"/>
    </location>
    <ligand>
        <name>heme c</name>
        <dbReference type="ChEBI" id="CHEBI:61717"/>
        <label>2</label>
    </ligand>
</feature>
<dbReference type="GO" id="GO:0009055">
    <property type="term" value="F:electron transfer activity"/>
    <property type="evidence" value="ECO:0007669"/>
    <property type="project" value="InterPro"/>
</dbReference>
<dbReference type="Gene3D" id="1.10.760.10">
    <property type="entry name" value="Cytochrome c-like domain"/>
    <property type="match status" value="2"/>
</dbReference>
<dbReference type="InterPro" id="IPR036909">
    <property type="entry name" value="Cyt_c-like_dom_sf"/>
</dbReference>
<keyword evidence="1 4" id="KW-0349">Heme</keyword>
<dbReference type="AlphaFoldDB" id="A9I0P1"/>
<dbReference type="SUPFAM" id="SSF46626">
    <property type="entry name" value="Cytochrome c"/>
    <property type="match status" value="3"/>
</dbReference>
<feature type="binding site" description="covalent" evidence="4">
    <location>
        <position position="330"/>
    </location>
    <ligand>
        <name>heme c</name>
        <dbReference type="ChEBI" id="CHEBI:61717"/>
        <label>3</label>
    </ligand>
</feature>
<evidence type="ECO:0000313" key="8">
    <source>
        <dbReference type="EMBL" id="CAP40777.1"/>
    </source>
</evidence>
<proteinExistence type="predicted"/>
<dbReference type="EMBL" id="AM902716">
    <property type="protein sequence ID" value="CAP40777.1"/>
    <property type="molecule type" value="Genomic_DNA"/>
</dbReference>
<dbReference type="STRING" id="94624.Bpet0445"/>
<organism evidence="8 9">
    <name type="scientific">Bordetella petrii (strain ATCC BAA-461 / DSM 12804 / CCUG 43448 / CIP 107267 / Se-1111R)</name>
    <dbReference type="NCBI Taxonomy" id="340100"/>
    <lineage>
        <taxon>Bacteria</taxon>
        <taxon>Pseudomonadati</taxon>
        <taxon>Pseudomonadota</taxon>
        <taxon>Betaproteobacteria</taxon>
        <taxon>Burkholderiales</taxon>
        <taxon>Alcaligenaceae</taxon>
        <taxon>Bordetella</taxon>
    </lineage>
</organism>
<evidence type="ECO:0000256" key="4">
    <source>
        <dbReference type="PIRSR" id="PIRSR000018-50"/>
    </source>
</evidence>
<dbReference type="KEGG" id="bpt:Bpet0445"/>
<feature type="binding site" description="covalent" evidence="4">
    <location>
        <position position="59"/>
    </location>
    <ligand>
        <name>heme c</name>
        <dbReference type="ChEBI" id="CHEBI:61717"/>
        <label>1</label>
    </ligand>
</feature>
<protein>
    <submittedName>
        <fullName evidence="8">Cytochrome C</fullName>
    </submittedName>
</protein>
<dbReference type="InterPro" id="IPR009056">
    <property type="entry name" value="Cyt_c-like_dom"/>
</dbReference>
<dbReference type="PANTHER" id="PTHR35008">
    <property type="entry name" value="BLL4482 PROTEIN-RELATED"/>
    <property type="match status" value="1"/>
</dbReference>
<dbReference type="InterPro" id="IPR014353">
    <property type="entry name" value="Membr-bd_ADH_cyt_c"/>
</dbReference>
<feature type="binding site" description="covalent" evidence="4">
    <location>
        <position position="205"/>
    </location>
    <ligand>
        <name>heme c</name>
        <dbReference type="ChEBI" id="CHEBI:61717"/>
        <label>2</label>
    </ligand>
</feature>
<feature type="binding site" description="axial binding residue" evidence="5">
    <location>
        <position position="63"/>
    </location>
    <ligand>
        <name>heme c</name>
        <dbReference type="ChEBI" id="CHEBI:61717"/>
        <label>1</label>
    </ligand>
    <ligandPart>
        <name>Fe</name>
        <dbReference type="ChEBI" id="CHEBI:18248"/>
    </ligandPart>
</feature>
<feature type="signal peptide" evidence="6">
    <location>
        <begin position="1"/>
        <end position="21"/>
    </location>
</feature>
<accession>A9I0P1</accession>